<keyword evidence="5 9" id="KW-0472">Membrane</keyword>
<name>A0A6L6YP64_9BURK</name>
<dbReference type="InterPro" id="IPR018704">
    <property type="entry name" value="SecYEG/CpoB_TPR"/>
</dbReference>
<evidence type="ECO:0000259" key="10">
    <source>
        <dbReference type="Pfam" id="PF09976"/>
    </source>
</evidence>
<sequence length="213" mass="23194">MAYDLEEQESLAEIKAWWDKWGTLILSVVTAVCLAAAAMQGWRWYQAKESADAGTLYAQMIQAVNAKDNGRAQAINERLHTDYASTAYAGMGALLAARSAEEAGKKDEAVKSLTWITDSDKYPELKTIAAVRLAGVYLDEGKYDEGIKLLDSLKDLKDEAALVADRKGDLLLAKGDIAAARQSWEDGLKKTAATNPLVNVIQTKLSATLQPKE</sequence>
<keyword evidence="2" id="KW-1003">Cell membrane</keyword>
<evidence type="ECO:0000313" key="12">
    <source>
        <dbReference type="Proteomes" id="UP000472580"/>
    </source>
</evidence>
<dbReference type="RefSeq" id="WP_160335697.1">
    <property type="nucleotide sequence ID" value="NZ_WSRP01000026.1"/>
</dbReference>
<organism evidence="11 12">
    <name type="scientific">Parasutterella muris</name>
    <dbReference type="NCBI Taxonomy" id="2565572"/>
    <lineage>
        <taxon>Bacteria</taxon>
        <taxon>Pseudomonadati</taxon>
        <taxon>Pseudomonadota</taxon>
        <taxon>Betaproteobacteria</taxon>
        <taxon>Burkholderiales</taxon>
        <taxon>Sutterellaceae</taxon>
        <taxon>Parasutterella</taxon>
    </lineage>
</organism>
<dbReference type="AlphaFoldDB" id="A0A6L6YP64"/>
<comment type="similarity">
    <text evidence="7">Belongs to the YfgM family.</text>
</comment>
<dbReference type="Pfam" id="PF09976">
    <property type="entry name" value="TPR_21"/>
    <property type="match status" value="1"/>
</dbReference>
<keyword evidence="3 9" id="KW-0812">Transmembrane</keyword>
<gene>
    <name evidence="11" type="ORF">E5987_08660</name>
</gene>
<evidence type="ECO:0000313" key="11">
    <source>
        <dbReference type="EMBL" id="MVX57271.1"/>
    </source>
</evidence>
<dbReference type="Proteomes" id="UP000472580">
    <property type="component" value="Unassembled WGS sequence"/>
</dbReference>
<dbReference type="InterPro" id="IPR011990">
    <property type="entry name" value="TPR-like_helical_dom_sf"/>
</dbReference>
<evidence type="ECO:0000256" key="6">
    <source>
        <dbReference type="ARBA" id="ARBA00023186"/>
    </source>
</evidence>
<keyword evidence="4 9" id="KW-1133">Transmembrane helix</keyword>
<evidence type="ECO:0000256" key="1">
    <source>
        <dbReference type="ARBA" id="ARBA00004401"/>
    </source>
</evidence>
<comment type="caution">
    <text evidence="11">The sequence shown here is derived from an EMBL/GenBank/DDBJ whole genome shotgun (WGS) entry which is preliminary data.</text>
</comment>
<feature type="transmembrane region" description="Helical" evidence="9">
    <location>
        <begin position="20"/>
        <end position="39"/>
    </location>
</feature>
<dbReference type="PANTHER" id="PTHR38035">
    <property type="entry name" value="UPF0070 PROTEIN YFGM"/>
    <property type="match status" value="1"/>
</dbReference>
<dbReference type="PIRSF" id="PIRSF006170">
    <property type="entry name" value="YfgM"/>
    <property type="match status" value="1"/>
</dbReference>
<dbReference type="Gene3D" id="1.25.40.10">
    <property type="entry name" value="Tetratricopeptide repeat domain"/>
    <property type="match status" value="1"/>
</dbReference>
<dbReference type="GO" id="GO:0044877">
    <property type="term" value="F:protein-containing complex binding"/>
    <property type="evidence" value="ECO:0007669"/>
    <property type="project" value="InterPro"/>
</dbReference>
<feature type="domain" description="Ancillary SecYEG translocon subunit/Cell division coordinator CpoB TPR" evidence="10">
    <location>
        <begin position="15"/>
        <end position="207"/>
    </location>
</feature>
<reference evidence="11 12" key="1">
    <citation type="submission" date="2019-12" db="EMBL/GenBank/DDBJ databases">
        <title>Microbes associate with the intestines of laboratory mice.</title>
        <authorList>
            <person name="Navarre W."/>
            <person name="Wong E."/>
        </authorList>
    </citation>
    <scope>NUCLEOTIDE SEQUENCE [LARGE SCALE GENOMIC DNA]</scope>
    <source>
        <strain evidence="11 12">NM82_D38</strain>
    </source>
</reference>
<evidence type="ECO:0000256" key="2">
    <source>
        <dbReference type="ARBA" id="ARBA00022475"/>
    </source>
</evidence>
<accession>A0A6L6YP64</accession>
<dbReference type="EMBL" id="WSRP01000026">
    <property type="protein sequence ID" value="MVX57271.1"/>
    <property type="molecule type" value="Genomic_DNA"/>
</dbReference>
<dbReference type="InterPro" id="IPR026039">
    <property type="entry name" value="YfgM"/>
</dbReference>
<keyword evidence="6" id="KW-0143">Chaperone</keyword>
<evidence type="ECO:0000256" key="3">
    <source>
        <dbReference type="ARBA" id="ARBA00022692"/>
    </source>
</evidence>
<evidence type="ECO:0000256" key="8">
    <source>
        <dbReference type="ARBA" id="ARBA00024235"/>
    </source>
</evidence>
<evidence type="ECO:0000256" key="9">
    <source>
        <dbReference type="SAM" id="Phobius"/>
    </source>
</evidence>
<dbReference type="SUPFAM" id="SSF48452">
    <property type="entry name" value="TPR-like"/>
    <property type="match status" value="1"/>
</dbReference>
<keyword evidence="12" id="KW-1185">Reference proteome</keyword>
<protein>
    <recommendedName>
        <fullName evidence="8">Ancillary SecYEG translocon subunit</fullName>
    </recommendedName>
</protein>
<dbReference type="GO" id="GO:0005886">
    <property type="term" value="C:plasma membrane"/>
    <property type="evidence" value="ECO:0007669"/>
    <property type="project" value="UniProtKB-SubCell"/>
</dbReference>
<dbReference type="OrthoDB" id="8521102at2"/>
<comment type="subcellular location">
    <subcellularLocation>
        <location evidence="1">Cell membrane</location>
        <topology evidence="1">Single-pass type II membrane protein</topology>
    </subcellularLocation>
</comment>
<evidence type="ECO:0000256" key="4">
    <source>
        <dbReference type="ARBA" id="ARBA00022989"/>
    </source>
</evidence>
<proteinExistence type="inferred from homology"/>
<evidence type="ECO:0000256" key="5">
    <source>
        <dbReference type="ARBA" id="ARBA00023136"/>
    </source>
</evidence>
<evidence type="ECO:0000256" key="7">
    <source>
        <dbReference type="ARBA" id="ARBA00024197"/>
    </source>
</evidence>
<dbReference type="PANTHER" id="PTHR38035:SF1">
    <property type="entry name" value="ANCILLARY SECYEG TRANSLOCON SUBUNIT"/>
    <property type="match status" value="1"/>
</dbReference>